<accession>A0A2C3XF04</accession>
<evidence type="ECO:0000313" key="2">
    <source>
        <dbReference type="Proteomes" id="UP000219775"/>
    </source>
</evidence>
<organism evidence="1 2">
    <name type="scientific">Bacillus pseudomycoides</name>
    <dbReference type="NCBI Taxonomy" id="64104"/>
    <lineage>
        <taxon>Bacteria</taxon>
        <taxon>Bacillati</taxon>
        <taxon>Bacillota</taxon>
        <taxon>Bacilli</taxon>
        <taxon>Bacillales</taxon>
        <taxon>Bacillaceae</taxon>
        <taxon>Bacillus</taxon>
        <taxon>Bacillus cereus group</taxon>
    </lineage>
</organism>
<dbReference type="EMBL" id="NUDP01000270">
    <property type="protein sequence ID" value="PEM58327.1"/>
    <property type="molecule type" value="Genomic_DNA"/>
</dbReference>
<protein>
    <submittedName>
        <fullName evidence="1">Uncharacterized protein</fullName>
    </submittedName>
</protein>
<sequence length="146" mass="17302">MENINRILSDFAKVNEYDGVGNYYRLYLLSENTQENIWELIKKDVKATSNDTIELIKLKEWKRDFLSCGFPESEEYWFGTIPHGYDLNGLKPKEFIVEQLLNVFEQGIEDVYLVELDLGDYYACSYEDYVFKTNKGIYYLSMQVHD</sequence>
<gene>
    <name evidence="1" type="ORF">CN613_28870</name>
</gene>
<dbReference type="AlphaFoldDB" id="A0A2C3XF04"/>
<name>A0A2C3XF04_9BACI</name>
<comment type="caution">
    <text evidence="1">The sequence shown here is derived from an EMBL/GenBank/DDBJ whole genome shotgun (WGS) entry which is preliminary data.</text>
</comment>
<evidence type="ECO:0000313" key="1">
    <source>
        <dbReference type="EMBL" id="PEM58327.1"/>
    </source>
</evidence>
<reference evidence="1 2" key="1">
    <citation type="submission" date="2017-09" db="EMBL/GenBank/DDBJ databases">
        <title>Large-scale bioinformatics analysis of Bacillus genomes uncovers conserved roles of natural products in bacterial physiology.</title>
        <authorList>
            <consortium name="Agbiome Team Llc"/>
            <person name="Bleich R.M."/>
            <person name="Grubbs K.J."/>
            <person name="Santa Maria K.C."/>
            <person name="Allen S.E."/>
            <person name="Farag S."/>
            <person name="Shank E.A."/>
            <person name="Bowers A."/>
        </authorList>
    </citation>
    <scope>NUCLEOTIDE SEQUENCE [LARGE SCALE GENOMIC DNA]</scope>
    <source>
        <strain evidence="1 2">AFS009893</strain>
    </source>
</reference>
<dbReference type="RefSeq" id="WP_097850224.1">
    <property type="nucleotide sequence ID" value="NZ_NUBH01000131.1"/>
</dbReference>
<proteinExistence type="predicted"/>
<dbReference type="Proteomes" id="UP000219775">
    <property type="component" value="Unassembled WGS sequence"/>
</dbReference>